<feature type="transmembrane region" description="Helical" evidence="1">
    <location>
        <begin position="99"/>
        <end position="117"/>
    </location>
</feature>
<keyword evidence="6" id="KW-1185">Reference proteome</keyword>
<keyword evidence="1" id="KW-1133">Transmembrane helix</keyword>
<feature type="domain" description="GGDEF" evidence="4">
    <location>
        <begin position="508"/>
        <end position="641"/>
    </location>
</feature>
<dbReference type="InterPro" id="IPR000160">
    <property type="entry name" value="GGDEF_dom"/>
</dbReference>
<proteinExistence type="predicted"/>
<dbReference type="InterPro" id="IPR000700">
    <property type="entry name" value="PAS-assoc_C"/>
</dbReference>
<dbReference type="Pfam" id="PF13188">
    <property type="entry name" value="PAS_8"/>
    <property type="match status" value="1"/>
</dbReference>
<dbReference type="InterPro" id="IPR035965">
    <property type="entry name" value="PAS-like_dom_sf"/>
</dbReference>
<dbReference type="PROSITE" id="PS50887">
    <property type="entry name" value="GGDEF"/>
    <property type="match status" value="1"/>
</dbReference>
<sequence length="641" mass="73414">MEIDIRTLSLVNSITAVIQVIALTLQYILVKTYRGIGWWLIGFLMFALGFLFAPLRDISQISQISQISIFFHNLTLILGIVFLYIGLLRFLNLKENKKIIIFILVSYIFLFTFFLYIQDDITARTVIFSSFSALLMFSISFRLLKNLDKSLKTSQLFVMTIFFIQGCFLLFRTFAVITISPVSDFFAPTLTQSLTFLSYIIIGNLFTFGFIIMVNQRLNIDMKEAKEHFELIFNTSPDAAIISRIDNGKIVSVNNGFTNLTDYNREEIIGKSIHKLNIWKNLADRRKLIDEVLKNGFCNNFESEFLKKDGTQIFGIVSAKTMILHSIPHILSVTRDITIRKNALEALKKSEERYHSLFENMIDGYAYCEMVYGKQNQPVDFIYLEVNKAFERLTGLQNVAGKPVSEVIPGILDMNPELLDTYSRVALSGESESFEVFFKPLNIWLDISVYSPSKNYFVAVFENITDRKKAEEELQYLASIDGLTGIYNRLFFIKACENELIRFHRYGKTFTFLMMDIDNFKSINDQYGHLSGDQVLQSFVKTIGKEIRNVDTLGRLGGEEFGILFIETTVKEGLKTAKRIQNALENTEIQLNSDQSITTKVSMGLTEVNSEDTNFDSIISRADQALYKAKKLGKNRIEVSE</sequence>
<evidence type="ECO:0000259" key="4">
    <source>
        <dbReference type="PROSITE" id="PS50887"/>
    </source>
</evidence>
<protein>
    <submittedName>
        <fullName evidence="5">Putative diguanylate cyclase AdrA</fullName>
        <ecNumber evidence="5">2.7.7.65</ecNumber>
    </submittedName>
</protein>
<dbReference type="Gene3D" id="3.30.450.20">
    <property type="entry name" value="PAS domain"/>
    <property type="match status" value="2"/>
</dbReference>
<feature type="transmembrane region" description="Helical" evidence="1">
    <location>
        <begin position="36"/>
        <end position="55"/>
    </location>
</feature>
<feature type="domain" description="PAS" evidence="2">
    <location>
        <begin position="225"/>
        <end position="296"/>
    </location>
</feature>
<dbReference type="NCBIfam" id="TIGR00229">
    <property type="entry name" value="sensory_box"/>
    <property type="match status" value="2"/>
</dbReference>
<feature type="transmembrane region" description="Helical" evidence="1">
    <location>
        <begin position="123"/>
        <end position="144"/>
    </location>
</feature>
<dbReference type="SMART" id="SM00267">
    <property type="entry name" value="GGDEF"/>
    <property type="match status" value="1"/>
</dbReference>
<dbReference type="Pfam" id="PF13426">
    <property type="entry name" value="PAS_9"/>
    <property type="match status" value="1"/>
</dbReference>
<dbReference type="AlphaFoldDB" id="A0A7T1F288"/>
<dbReference type="PROSITE" id="PS50112">
    <property type="entry name" value="PAS"/>
    <property type="match status" value="1"/>
</dbReference>
<dbReference type="Pfam" id="PF00990">
    <property type="entry name" value="GGDEF"/>
    <property type="match status" value="1"/>
</dbReference>
<name>A0A7T1F288_ATRLM</name>
<evidence type="ECO:0000313" key="6">
    <source>
        <dbReference type="Proteomes" id="UP000594463"/>
    </source>
</evidence>
<keyword evidence="5" id="KW-0808">Transferase</keyword>
<evidence type="ECO:0000259" key="3">
    <source>
        <dbReference type="PROSITE" id="PS50113"/>
    </source>
</evidence>
<dbReference type="InterPro" id="IPR000014">
    <property type="entry name" value="PAS"/>
</dbReference>
<dbReference type="InterPro" id="IPR043128">
    <property type="entry name" value="Rev_trsase/Diguanyl_cyclase"/>
</dbReference>
<dbReference type="InterPro" id="IPR029787">
    <property type="entry name" value="Nucleotide_cyclase"/>
</dbReference>
<dbReference type="Gene3D" id="3.30.70.270">
    <property type="match status" value="1"/>
</dbReference>
<dbReference type="NCBIfam" id="TIGR00254">
    <property type="entry name" value="GGDEF"/>
    <property type="match status" value="1"/>
</dbReference>
<dbReference type="KEGG" id="alam:RT761_00239"/>
<dbReference type="CDD" id="cd00130">
    <property type="entry name" value="PAS"/>
    <property type="match status" value="1"/>
</dbReference>
<dbReference type="InterPro" id="IPR052163">
    <property type="entry name" value="DGC-Regulatory_Protein"/>
</dbReference>
<gene>
    <name evidence="5" type="primary">adrA</name>
    <name evidence="5" type="ORF">RT761_00239</name>
</gene>
<feature type="domain" description="PAC" evidence="3">
    <location>
        <begin position="299"/>
        <end position="349"/>
    </location>
</feature>
<dbReference type="SMART" id="SM00091">
    <property type="entry name" value="PAS"/>
    <property type="match status" value="2"/>
</dbReference>
<dbReference type="RefSeq" id="WP_218112276.1">
    <property type="nucleotide sequence ID" value="NZ_CP065383.1"/>
</dbReference>
<dbReference type="EC" id="2.7.7.65" evidence="5"/>
<dbReference type="GO" id="GO:0052621">
    <property type="term" value="F:diguanylate cyclase activity"/>
    <property type="evidence" value="ECO:0007669"/>
    <property type="project" value="UniProtKB-EC"/>
</dbReference>
<accession>A0A7T1F288</accession>
<feature type="transmembrane region" description="Helical" evidence="1">
    <location>
        <begin position="194"/>
        <end position="214"/>
    </location>
</feature>
<dbReference type="EMBL" id="CP065383">
    <property type="protein sequence ID" value="QPM67051.1"/>
    <property type="molecule type" value="Genomic_DNA"/>
</dbReference>
<dbReference type="SUPFAM" id="SSF55073">
    <property type="entry name" value="Nucleotide cyclase"/>
    <property type="match status" value="1"/>
</dbReference>
<evidence type="ECO:0000259" key="2">
    <source>
        <dbReference type="PROSITE" id="PS50112"/>
    </source>
</evidence>
<feature type="transmembrane region" description="Helical" evidence="1">
    <location>
        <begin position="6"/>
        <end position="29"/>
    </location>
</feature>
<dbReference type="PANTHER" id="PTHR46663">
    <property type="entry name" value="DIGUANYLATE CYCLASE DGCT-RELATED"/>
    <property type="match status" value="1"/>
</dbReference>
<dbReference type="CDD" id="cd01949">
    <property type="entry name" value="GGDEF"/>
    <property type="match status" value="1"/>
</dbReference>
<feature type="transmembrane region" description="Helical" evidence="1">
    <location>
        <begin position="67"/>
        <end position="87"/>
    </location>
</feature>
<reference evidence="5 6" key="1">
    <citation type="journal article" date="2021" name="Nat. Commun.">
        <title>Isolation of a member of the candidate phylum Atribacteria reveals a unique cell membrane structure.</title>
        <authorList>
            <person name="Taiki K."/>
            <person name="Nobu M.K."/>
            <person name="Kusada H."/>
            <person name="Meng X.-Y."/>
            <person name="Hosoki N."/>
            <person name="Uematsu K."/>
            <person name="Yoshioka H."/>
            <person name="Kamagata Y."/>
            <person name="Tamaki H."/>
        </authorList>
    </citation>
    <scope>NUCLEOTIDE SEQUENCE [LARGE SCALE GENOMIC DNA]</scope>
    <source>
        <strain evidence="5 6">RT761</strain>
    </source>
</reference>
<dbReference type="Proteomes" id="UP000594463">
    <property type="component" value="Chromosome"/>
</dbReference>
<keyword evidence="5" id="KW-0548">Nucleotidyltransferase</keyword>
<dbReference type="PANTHER" id="PTHR46663:SF4">
    <property type="entry name" value="DIGUANYLATE CYCLASE DGCT-RELATED"/>
    <property type="match status" value="1"/>
</dbReference>
<evidence type="ECO:0000313" key="5">
    <source>
        <dbReference type="EMBL" id="QPM67051.1"/>
    </source>
</evidence>
<feature type="transmembrane region" description="Helical" evidence="1">
    <location>
        <begin position="156"/>
        <end position="182"/>
    </location>
</feature>
<dbReference type="SUPFAM" id="SSF55785">
    <property type="entry name" value="PYP-like sensor domain (PAS domain)"/>
    <property type="match status" value="2"/>
</dbReference>
<evidence type="ECO:0000256" key="1">
    <source>
        <dbReference type="SAM" id="Phobius"/>
    </source>
</evidence>
<keyword evidence="1" id="KW-0812">Transmembrane</keyword>
<dbReference type="FunFam" id="3.30.70.270:FF:000001">
    <property type="entry name" value="Diguanylate cyclase domain protein"/>
    <property type="match status" value="1"/>
</dbReference>
<keyword evidence="1" id="KW-0472">Membrane</keyword>
<dbReference type="PROSITE" id="PS50113">
    <property type="entry name" value="PAC"/>
    <property type="match status" value="1"/>
</dbReference>
<organism evidence="5 6">
    <name type="scientific">Atribacter laminatus</name>
    <dbReference type="NCBI Taxonomy" id="2847778"/>
    <lineage>
        <taxon>Bacteria</taxon>
        <taxon>Pseudomonadati</taxon>
        <taxon>Atribacterota</taxon>
        <taxon>Atribacteria</taxon>
        <taxon>Atribacterales</taxon>
        <taxon>Atribacteraceae</taxon>
        <taxon>Atribacter</taxon>
    </lineage>
</organism>